<accession>A0A5R9E8B2</accession>
<dbReference type="InterPro" id="IPR006680">
    <property type="entry name" value="Amidohydro-rel"/>
</dbReference>
<dbReference type="PANTHER" id="PTHR21240">
    <property type="entry name" value="2-AMINO-3-CARBOXYLMUCONATE-6-SEMIALDEHYDE DECARBOXYLASE"/>
    <property type="match status" value="1"/>
</dbReference>
<dbReference type="OrthoDB" id="8673349at2"/>
<keyword evidence="3" id="KW-0378">Hydrolase</keyword>
<reference evidence="3 4" key="1">
    <citation type="submission" date="2019-05" db="EMBL/GenBank/DDBJ databases">
        <title>Streptomyces marianii sp. nov., a novel marine actinomycete from southern coast of India.</title>
        <authorList>
            <person name="Iniyan A.M."/>
            <person name="Wink J."/>
            <person name="Ramprasad E."/>
            <person name="Ramana C.V."/>
            <person name="Bunk B."/>
            <person name="Sproer C."/>
            <person name="Joseph F.-J.R.S."/>
            <person name="Vincent S.G.P."/>
        </authorList>
    </citation>
    <scope>NUCLEOTIDE SEQUENCE [LARGE SCALE GENOMIC DNA]</scope>
    <source>
        <strain evidence="3 4">ICN19</strain>
    </source>
</reference>
<sequence length="426" mass="46736">MTNDNRHIVISADCHAGADLKQYRDYLDPAYVEDFDDWAKNFVIPYEDMKGRNASRNWDSSRRLSELESDGIVAEVIYPNTVPPFFASSSLASSQGAVASARDLEYRWAGLKAHNRWLLEFCQDAPGRRAGVFQVMLHDVDAAVAEVKWAREAGLTGGVLLPGAPPGSGVPPLYRHSSYDKLWEVCTELEVPVNCHGGGAGPRTGSTQLDDMFFLLDLRWWDISRFRHLVLGGVLERHPGLKVILTESGIGWIPRELRKMDRIFDSMRGKGGGTDMAYDADSAIDDLSLRPSEYWHRQCHAGATFMHPSEVGIRDQIGIDKILWGSDYPHLEASYPYSKAAIQAALKGLPVAEAEKILSGNAARMYGFDLTRLRAVAEEVGPGHNEVFEGVDLSELPADAAGCPAFAGLVSGSAKTRMGDNRGAGK</sequence>
<feature type="domain" description="Amidohydrolase-related" evidence="2">
    <location>
        <begin position="81"/>
        <end position="368"/>
    </location>
</feature>
<dbReference type="Proteomes" id="UP000305921">
    <property type="component" value="Unassembled WGS sequence"/>
</dbReference>
<dbReference type="InterPro" id="IPR032465">
    <property type="entry name" value="ACMSD"/>
</dbReference>
<dbReference type="PANTHER" id="PTHR21240:SF28">
    <property type="entry name" value="ISO-OROTATE DECARBOXYLASE (EUROFUNG)"/>
    <property type="match status" value="1"/>
</dbReference>
<name>A0A5R9E8B2_9ACTN</name>
<dbReference type="AlphaFoldDB" id="A0A5R9E8B2"/>
<dbReference type="InterPro" id="IPR032466">
    <property type="entry name" value="Metal_Hydrolase"/>
</dbReference>
<gene>
    <name evidence="3" type="ORF">FEF34_27995</name>
</gene>
<dbReference type="GO" id="GO:0016787">
    <property type="term" value="F:hydrolase activity"/>
    <property type="evidence" value="ECO:0007669"/>
    <property type="project" value="UniProtKB-KW"/>
</dbReference>
<dbReference type="GO" id="GO:0016831">
    <property type="term" value="F:carboxy-lyase activity"/>
    <property type="evidence" value="ECO:0007669"/>
    <property type="project" value="InterPro"/>
</dbReference>
<organism evidence="3 4">
    <name type="scientific">Streptomyces marianii</name>
    <dbReference type="NCBI Taxonomy" id="1817406"/>
    <lineage>
        <taxon>Bacteria</taxon>
        <taxon>Bacillati</taxon>
        <taxon>Actinomycetota</taxon>
        <taxon>Actinomycetes</taxon>
        <taxon>Kitasatosporales</taxon>
        <taxon>Streptomycetaceae</taxon>
        <taxon>Streptomyces</taxon>
    </lineage>
</organism>
<dbReference type="Gene3D" id="3.20.20.140">
    <property type="entry name" value="Metal-dependent hydrolases"/>
    <property type="match status" value="1"/>
</dbReference>
<keyword evidence="4" id="KW-1185">Reference proteome</keyword>
<protein>
    <submittedName>
        <fullName evidence="3">Amidohydrolase</fullName>
    </submittedName>
</protein>
<comment type="caution">
    <text evidence="3">The sequence shown here is derived from an EMBL/GenBank/DDBJ whole genome shotgun (WGS) entry which is preliminary data.</text>
</comment>
<evidence type="ECO:0000313" key="3">
    <source>
        <dbReference type="EMBL" id="TLQ46311.1"/>
    </source>
</evidence>
<dbReference type="RefSeq" id="WP_138055620.1">
    <property type="nucleotide sequence ID" value="NZ_VAWE01000001.1"/>
</dbReference>
<dbReference type="SUPFAM" id="SSF51556">
    <property type="entry name" value="Metallo-dependent hydrolases"/>
    <property type="match status" value="1"/>
</dbReference>
<dbReference type="GO" id="GO:0005737">
    <property type="term" value="C:cytoplasm"/>
    <property type="evidence" value="ECO:0007669"/>
    <property type="project" value="TreeGrafter"/>
</dbReference>
<evidence type="ECO:0000259" key="2">
    <source>
        <dbReference type="Pfam" id="PF04909"/>
    </source>
</evidence>
<keyword evidence="1" id="KW-0456">Lyase</keyword>
<evidence type="ECO:0000256" key="1">
    <source>
        <dbReference type="ARBA" id="ARBA00023239"/>
    </source>
</evidence>
<dbReference type="Pfam" id="PF04909">
    <property type="entry name" value="Amidohydro_2"/>
    <property type="match status" value="1"/>
</dbReference>
<dbReference type="GO" id="GO:0019748">
    <property type="term" value="P:secondary metabolic process"/>
    <property type="evidence" value="ECO:0007669"/>
    <property type="project" value="TreeGrafter"/>
</dbReference>
<evidence type="ECO:0000313" key="4">
    <source>
        <dbReference type="Proteomes" id="UP000305921"/>
    </source>
</evidence>
<dbReference type="EMBL" id="VAWE01000001">
    <property type="protein sequence ID" value="TLQ46311.1"/>
    <property type="molecule type" value="Genomic_DNA"/>
</dbReference>
<proteinExistence type="predicted"/>